<dbReference type="SUPFAM" id="SSF56747">
    <property type="entry name" value="Prim-pol domain"/>
    <property type="match status" value="1"/>
</dbReference>
<proteinExistence type="inferred from homology"/>
<dbReference type="Proteomes" id="UP000054007">
    <property type="component" value="Unassembled WGS sequence"/>
</dbReference>
<evidence type="ECO:0000256" key="5">
    <source>
        <dbReference type="ARBA" id="ARBA00022695"/>
    </source>
</evidence>
<evidence type="ECO:0000256" key="7">
    <source>
        <dbReference type="ARBA" id="ARBA00022723"/>
    </source>
</evidence>
<keyword evidence="6 10" id="KW-0235">DNA replication</keyword>
<keyword evidence="4 10" id="KW-0808">Transferase</keyword>
<dbReference type="OrthoDB" id="19606at2759"/>
<evidence type="ECO:0000256" key="8">
    <source>
        <dbReference type="ARBA" id="ARBA00022833"/>
    </source>
</evidence>
<dbReference type="EC" id="2.7.7.-" evidence="10"/>
<evidence type="ECO:0000256" key="4">
    <source>
        <dbReference type="ARBA" id="ARBA00022679"/>
    </source>
</evidence>
<dbReference type="PANTHER" id="PTHR10536">
    <property type="entry name" value="DNA PRIMASE SMALL SUBUNIT"/>
    <property type="match status" value="1"/>
</dbReference>
<keyword evidence="9" id="KW-0804">Transcription</keyword>
<organism evidence="11 12">
    <name type="scientific">Cylindrobasidium torrendii FP15055 ss-10</name>
    <dbReference type="NCBI Taxonomy" id="1314674"/>
    <lineage>
        <taxon>Eukaryota</taxon>
        <taxon>Fungi</taxon>
        <taxon>Dikarya</taxon>
        <taxon>Basidiomycota</taxon>
        <taxon>Agaricomycotina</taxon>
        <taxon>Agaricomycetes</taxon>
        <taxon>Agaricomycetidae</taxon>
        <taxon>Agaricales</taxon>
        <taxon>Marasmiineae</taxon>
        <taxon>Physalacriaceae</taxon>
        <taxon>Cylindrobasidium</taxon>
    </lineage>
</organism>
<dbReference type="GO" id="GO:0006269">
    <property type="term" value="P:DNA replication, synthesis of primer"/>
    <property type="evidence" value="ECO:0007669"/>
    <property type="project" value="UniProtKB-KW"/>
</dbReference>
<evidence type="ECO:0000256" key="6">
    <source>
        <dbReference type="ARBA" id="ARBA00022705"/>
    </source>
</evidence>
<dbReference type="Pfam" id="PF01896">
    <property type="entry name" value="DNA_primase_S"/>
    <property type="match status" value="1"/>
</dbReference>
<dbReference type="FunFam" id="3.90.920.10:FF:000003">
    <property type="entry name" value="DNA primase"/>
    <property type="match status" value="1"/>
</dbReference>
<sequence length="411" mass="46815">MASDAMDIDGSSPEALRAFYNRLYPFPSIYKWLNQNDQAPSRLFTHREFAFTLPGDIYLRYQSFKDEKEFKAQVLRHVPTRFEIGPQYTFRPRDKKTAKPGTFNPLARELVFDIDMTDYDPIRTCCTDAGICKRCWGFIAAAVHVLEDSIRDQYGYEHLLWVYSGRRGIHLWISDWGAMELSDELRKAIVGWLTVVLPGKDSGKKVNVRSHSKSLPPSIGAVIGHLAEVFDELILETQDVFASTEGYEALLALIPDAALVHTLRSKWVADPSRPSTDKWQDLRQLVKNHKQKALLKSAMEDIVLQYTYPRLDAEVSKHRNHLLKAPFCVHPKTNRICVPVDPKTVDDFDPDEVPTVGQLLLELNNAGKDSAAEDEWKKTSLAPYVEMLEAHTAAIIESKRAIKQEKNGMSW</sequence>
<evidence type="ECO:0000313" key="12">
    <source>
        <dbReference type="Proteomes" id="UP000054007"/>
    </source>
</evidence>
<dbReference type="AlphaFoldDB" id="A0A0D7B8Q3"/>
<accession>A0A0D7B8Q3</accession>
<dbReference type="GO" id="GO:0005658">
    <property type="term" value="C:alpha DNA polymerase:primase complex"/>
    <property type="evidence" value="ECO:0007669"/>
    <property type="project" value="UniProtKB-ARBA"/>
</dbReference>
<dbReference type="STRING" id="1314674.A0A0D7B8Q3"/>
<dbReference type="CDD" id="cd04860">
    <property type="entry name" value="AE_Prim_S"/>
    <property type="match status" value="1"/>
</dbReference>
<keyword evidence="8" id="KW-0862">Zinc</keyword>
<dbReference type="GO" id="GO:0046872">
    <property type="term" value="F:metal ion binding"/>
    <property type="evidence" value="ECO:0007669"/>
    <property type="project" value="UniProtKB-KW"/>
</dbReference>
<evidence type="ECO:0000256" key="9">
    <source>
        <dbReference type="ARBA" id="ARBA00023163"/>
    </source>
</evidence>
<keyword evidence="3 10" id="KW-0639">Primosome</keyword>
<keyword evidence="5" id="KW-0548">Nucleotidyltransferase</keyword>
<keyword evidence="2 10" id="KW-0240">DNA-directed RNA polymerase</keyword>
<dbReference type="GO" id="GO:0003899">
    <property type="term" value="F:DNA-directed RNA polymerase activity"/>
    <property type="evidence" value="ECO:0007669"/>
    <property type="project" value="InterPro"/>
</dbReference>
<gene>
    <name evidence="11" type="ORF">CYLTODRAFT_437378</name>
</gene>
<dbReference type="Gene3D" id="3.90.920.10">
    <property type="entry name" value="DNA primase, PRIM domain"/>
    <property type="match status" value="1"/>
</dbReference>
<dbReference type="EMBL" id="KN880550">
    <property type="protein sequence ID" value="KIY66559.1"/>
    <property type="molecule type" value="Genomic_DNA"/>
</dbReference>
<evidence type="ECO:0000256" key="10">
    <source>
        <dbReference type="RuleBase" id="RU003514"/>
    </source>
</evidence>
<reference evidence="11 12" key="1">
    <citation type="journal article" date="2015" name="Fungal Genet. Biol.">
        <title>Evolution of novel wood decay mechanisms in Agaricales revealed by the genome sequences of Fistulina hepatica and Cylindrobasidium torrendii.</title>
        <authorList>
            <person name="Floudas D."/>
            <person name="Held B.W."/>
            <person name="Riley R."/>
            <person name="Nagy L.G."/>
            <person name="Koehler G."/>
            <person name="Ransdell A.S."/>
            <person name="Younus H."/>
            <person name="Chow J."/>
            <person name="Chiniquy J."/>
            <person name="Lipzen A."/>
            <person name="Tritt A."/>
            <person name="Sun H."/>
            <person name="Haridas S."/>
            <person name="LaButti K."/>
            <person name="Ohm R.A."/>
            <person name="Kues U."/>
            <person name="Blanchette R.A."/>
            <person name="Grigoriev I.V."/>
            <person name="Minto R.E."/>
            <person name="Hibbett D.S."/>
        </authorList>
    </citation>
    <scope>NUCLEOTIDE SEQUENCE [LARGE SCALE GENOMIC DNA]</scope>
    <source>
        <strain evidence="11 12">FP15055 ss-10</strain>
    </source>
</reference>
<evidence type="ECO:0000256" key="1">
    <source>
        <dbReference type="ARBA" id="ARBA00009762"/>
    </source>
</evidence>
<evidence type="ECO:0000256" key="2">
    <source>
        <dbReference type="ARBA" id="ARBA00022478"/>
    </source>
</evidence>
<keyword evidence="12" id="KW-1185">Reference proteome</keyword>
<dbReference type="InterPro" id="IPR014052">
    <property type="entry name" value="DNA_primase_ssu_euk/arc"/>
</dbReference>
<dbReference type="NCBIfam" id="TIGR00335">
    <property type="entry name" value="primase_sml"/>
    <property type="match status" value="1"/>
</dbReference>
<name>A0A0D7B8Q3_9AGAR</name>
<keyword evidence="7" id="KW-0479">Metal-binding</keyword>
<comment type="similarity">
    <text evidence="1 10">Belongs to the eukaryotic-type primase small subunit family.</text>
</comment>
<evidence type="ECO:0000256" key="3">
    <source>
        <dbReference type="ARBA" id="ARBA00022515"/>
    </source>
</evidence>
<evidence type="ECO:0000313" key="11">
    <source>
        <dbReference type="EMBL" id="KIY66559.1"/>
    </source>
</evidence>
<protein>
    <recommendedName>
        <fullName evidence="10">DNA primase</fullName>
        <ecNumber evidence="10">2.7.7.-</ecNumber>
    </recommendedName>
</protein>
<dbReference type="InterPro" id="IPR002755">
    <property type="entry name" value="DNA_primase_S"/>
</dbReference>